<keyword evidence="3" id="KW-0808">Transferase</keyword>
<dbReference type="PANTHER" id="PTHR12526:SF636">
    <property type="entry name" value="BLL3647 PROTEIN"/>
    <property type="match status" value="1"/>
</dbReference>
<comment type="caution">
    <text evidence="3">The sequence shown here is derived from an EMBL/GenBank/DDBJ whole genome shotgun (WGS) entry which is preliminary data.</text>
</comment>
<dbReference type="RefSeq" id="WP_105359425.1">
    <property type="nucleotide sequence ID" value="NZ_PUIA01000085.1"/>
</dbReference>
<dbReference type="Gene3D" id="3.40.50.2000">
    <property type="entry name" value="Glycogen Phosphorylase B"/>
    <property type="match status" value="2"/>
</dbReference>
<proteinExistence type="predicted"/>
<sequence length="390" mass="42692">MSEAAPPTEAPSVLSPAMSDAPAKLAKVVHVINGEHYSGAERVQDLLGKCLPQFGYDASFVCVKPGKFAEARAAEQCPIFDLPMRHRFDLWQAKNLADLVKAEQFEVIHAHTPRTAMLAMGASYLTKVPFVYHVHSPTSRDSTRKLQNWVNQKIEQTAIANASQLVCVSNSLAGHMRSLGVSDNRLTVVHNGVPCVADVPERELPSGIWTLGTVALFRPRKGLEVLLDAMAQLREQGHLIRLRAVGPFETSEYEATIHERVQKLKLEDAIDWIGFTRDVNAQFSQMDLFVLPSLFGEGLPMVVLEAMAAGTPVVATDVEGVTEAITDGESGIIAKPNDAAHLAQRIEAVLTGREDWRKIRTTALARHAESFSDVAMTRGVAGVYDQILQK</sequence>
<dbReference type="EMBL" id="PUIA01000085">
    <property type="protein sequence ID" value="PQO25324.1"/>
    <property type="molecule type" value="Genomic_DNA"/>
</dbReference>
<gene>
    <name evidence="3" type="ORF">C5Y96_25850</name>
</gene>
<feature type="domain" description="Glycosyl transferase family 1" evidence="1">
    <location>
        <begin position="209"/>
        <end position="361"/>
    </location>
</feature>
<evidence type="ECO:0000313" key="4">
    <source>
        <dbReference type="Proteomes" id="UP000240009"/>
    </source>
</evidence>
<evidence type="ECO:0000259" key="1">
    <source>
        <dbReference type="Pfam" id="PF00534"/>
    </source>
</evidence>
<evidence type="ECO:0000259" key="2">
    <source>
        <dbReference type="Pfam" id="PF13439"/>
    </source>
</evidence>
<feature type="domain" description="Glycosyltransferase subfamily 4-like N-terminal" evidence="2">
    <location>
        <begin position="38"/>
        <end position="194"/>
    </location>
</feature>
<dbReference type="PANTHER" id="PTHR12526">
    <property type="entry name" value="GLYCOSYLTRANSFERASE"/>
    <property type="match status" value="1"/>
</dbReference>
<dbReference type="InterPro" id="IPR028098">
    <property type="entry name" value="Glyco_trans_4-like_N"/>
</dbReference>
<dbReference type="SUPFAM" id="SSF53756">
    <property type="entry name" value="UDP-Glycosyltransferase/glycogen phosphorylase"/>
    <property type="match status" value="1"/>
</dbReference>
<dbReference type="GO" id="GO:0016757">
    <property type="term" value="F:glycosyltransferase activity"/>
    <property type="evidence" value="ECO:0007669"/>
    <property type="project" value="InterPro"/>
</dbReference>
<organism evidence="3 4">
    <name type="scientific">Blastopirellula marina</name>
    <dbReference type="NCBI Taxonomy" id="124"/>
    <lineage>
        <taxon>Bacteria</taxon>
        <taxon>Pseudomonadati</taxon>
        <taxon>Planctomycetota</taxon>
        <taxon>Planctomycetia</taxon>
        <taxon>Pirellulales</taxon>
        <taxon>Pirellulaceae</taxon>
        <taxon>Blastopirellula</taxon>
    </lineage>
</organism>
<dbReference type="OrthoDB" id="9775208at2"/>
<name>A0A2S8F074_9BACT</name>
<dbReference type="Pfam" id="PF13439">
    <property type="entry name" value="Glyco_transf_4"/>
    <property type="match status" value="1"/>
</dbReference>
<accession>A0A2S8F074</accession>
<evidence type="ECO:0000313" key="3">
    <source>
        <dbReference type="EMBL" id="PQO25324.1"/>
    </source>
</evidence>
<dbReference type="Proteomes" id="UP000240009">
    <property type="component" value="Unassembled WGS sequence"/>
</dbReference>
<reference evidence="3 4" key="1">
    <citation type="submission" date="2018-02" db="EMBL/GenBank/DDBJ databases">
        <title>Comparative genomes isolates from brazilian mangrove.</title>
        <authorList>
            <person name="Araujo J.E."/>
            <person name="Taketani R.G."/>
            <person name="Silva M.C.P."/>
            <person name="Loureco M.V."/>
            <person name="Andreote F.D."/>
        </authorList>
    </citation>
    <scope>NUCLEOTIDE SEQUENCE [LARGE SCALE GENOMIC DNA]</scope>
    <source>
        <strain evidence="3 4">HEX-2 MGV</strain>
    </source>
</reference>
<dbReference type="AlphaFoldDB" id="A0A2S8F074"/>
<protein>
    <submittedName>
        <fullName evidence="3">Glycosyltransferase family 1 protein</fullName>
    </submittedName>
</protein>
<dbReference type="InterPro" id="IPR001296">
    <property type="entry name" value="Glyco_trans_1"/>
</dbReference>
<dbReference type="Pfam" id="PF00534">
    <property type="entry name" value="Glycos_transf_1"/>
    <property type="match status" value="1"/>
</dbReference>